<evidence type="ECO:0000313" key="2">
    <source>
        <dbReference type="Proteomes" id="UP000004263"/>
    </source>
</evidence>
<gene>
    <name evidence="1" type="ORF">RED65_08044</name>
</gene>
<organism evidence="1 2">
    <name type="scientific">Bermanella marisrubri</name>
    <dbReference type="NCBI Taxonomy" id="207949"/>
    <lineage>
        <taxon>Bacteria</taxon>
        <taxon>Pseudomonadati</taxon>
        <taxon>Pseudomonadota</taxon>
        <taxon>Gammaproteobacteria</taxon>
        <taxon>Oceanospirillales</taxon>
        <taxon>Oceanospirillaceae</taxon>
        <taxon>Bermanella</taxon>
    </lineage>
</organism>
<accession>Q1N093</accession>
<name>Q1N093_9GAMM</name>
<evidence type="ECO:0000313" key="1">
    <source>
        <dbReference type="EMBL" id="EAT11624.1"/>
    </source>
</evidence>
<dbReference type="HOGENOM" id="CLU_843967_0_0_6"/>
<proteinExistence type="predicted"/>
<protein>
    <recommendedName>
        <fullName evidence="3">DUF3880 domain-containing protein</fullName>
    </recommendedName>
</protein>
<reference evidence="1 2" key="1">
    <citation type="submission" date="2006-03" db="EMBL/GenBank/DDBJ databases">
        <authorList>
            <person name="Pinhassi J."/>
            <person name="Pedros-Alio C."/>
            <person name="Ferriera S."/>
            <person name="Johnson J."/>
            <person name="Kravitz S."/>
            <person name="Halpern A."/>
            <person name="Remington K."/>
            <person name="Beeson K."/>
            <person name="Tran B."/>
            <person name="Rogers Y.-H."/>
            <person name="Friedman R."/>
            <person name="Venter J.C."/>
        </authorList>
    </citation>
    <scope>NUCLEOTIDE SEQUENCE [LARGE SCALE GENOMIC DNA]</scope>
    <source>
        <strain evidence="1 2">RED65</strain>
    </source>
</reference>
<sequence length="313" mass="36268">MRIGLIADEFTRYCLELEQGVEVVNLEKRVYPLQVLLKGLDLVLVESAWLGYKNSWKRKVASYGDVTSSLDHMHWLTTLCRIKRIPTVFWNKEDPVCFERFKHQVSKFDVVLTTDSNMVPRYQKETDAKKVLQQSFFFQPELHNPEPTDVSHQFDGKTLFCGGYYEQEYPDRAERLDWAIEGIGKKSVVIFDRFDGAKSGWQKHKGLKIEPSFDYERSKPFYQAGAAHLNVNSIDGLGTMFSRRMLELIACNQKVIDITNYKKKSALSEFVIQVSNAQEAKDALNKDKPNVDYQYLIEKYSVSAFMKKLKSNI</sequence>
<comment type="caution">
    <text evidence="1">The sequence shown here is derived from an EMBL/GenBank/DDBJ whole genome shotgun (WGS) entry which is preliminary data.</text>
</comment>
<dbReference type="EMBL" id="AAQH01000015">
    <property type="protein sequence ID" value="EAT11624.1"/>
    <property type="molecule type" value="Genomic_DNA"/>
</dbReference>
<evidence type="ECO:0008006" key="3">
    <source>
        <dbReference type="Google" id="ProtNLM"/>
    </source>
</evidence>
<keyword evidence="2" id="KW-1185">Reference proteome</keyword>
<dbReference type="Proteomes" id="UP000004263">
    <property type="component" value="Unassembled WGS sequence"/>
</dbReference>
<dbReference type="STRING" id="207949.RED65_08044"/>
<dbReference type="AlphaFoldDB" id="Q1N093"/>